<dbReference type="PANTHER" id="PTHR33164:SF57">
    <property type="entry name" value="MARR-FAMILY TRANSCRIPTIONAL REGULATOR"/>
    <property type="match status" value="1"/>
</dbReference>
<dbReference type="InterPro" id="IPR000835">
    <property type="entry name" value="HTH_MarR-typ"/>
</dbReference>
<dbReference type="GO" id="GO:0003700">
    <property type="term" value="F:DNA-binding transcription factor activity"/>
    <property type="evidence" value="ECO:0007669"/>
    <property type="project" value="InterPro"/>
</dbReference>
<dbReference type="InterPro" id="IPR036390">
    <property type="entry name" value="WH_DNA-bd_sf"/>
</dbReference>
<evidence type="ECO:0000313" key="3">
    <source>
        <dbReference type="Proteomes" id="UP000305233"/>
    </source>
</evidence>
<accession>A0A4S5E156</accession>
<dbReference type="Gene3D" id="1.10.10.10">
    <property type="entry name" value="Winged helix-like DNA-binding domain superfamily/Winged helix DNA-binding domain"/>
    <property type="match status" value="1"/>
</dbReference>
<dbReference type="AlphaFoldDB" id="A0A4S5E156"/>
<dbReference type="PANTHER" id="PTHR33164">
    <property type="entry name" value="TRANSCRIPTIONAL REGULATOR, MARR FAMILY"/>
    <property type="match status" value="1"/>
</dbReference>
<dbReference type="SUPFAM" id="SSF46785">
    <property type="entry name" value="Winged helix' DNA-binding domain"/>
    <property type="match status" value="1"/>
</dbReference>
<reference evidence="2 3" key="1">
    <citation type="submission" date="2019-04" db="EMBL/GenBank/DDBJ databases">
        <authorList>
            <person name="Liu Q."/>
            <person name="Xin Y.-H."/>
        </authorList>
    </citation>
    <scope>NUCLEOTIDE SEQUENCE [LARGE SCALE GENOMIC DNA]</scope>
    <source>
        <strain evidence="2 3">AM23</strain>
    </source>
</reference>
<comment type="caution">
    <text evidence="2">The sequence shown here is derived from an EMBL/GenBank/DDBJ whole genome shotgun (WGS) entry which is preliminary data.</text>
</comment>
<dbReference type="OrthoDB" id="9155413at2"/>
<dbReference type="Proteomes" id="UP000305233">
    <property type="component" value="Unassembled WGS sequence"/>
</dbReference>
<name>A0A4S5E156_9MICC</name>
<sequence>MDSAADPVTGAPLGYRSAGLAAMLEVFALWGSSDFITTITRDTAPGLDATSVTALTLLGRHGAMRPSVLAQKLRVGASNVSKVTRRLSEDGFVERGTDTADGRAGLLQLTGRGNEVVAGFVDAGDRMMRAIQADWTQADRDRFTELLTTFHTDALHFSMAQYRKGESS</sequence>
<evidence type="ECO:0000313" key="2">
    <source>
        <dbReference type="EMBL" id="THJ65057.1"/>
    </source>
</evidence>
<dbReference type="RefSeq" id="WP_136455495.1">
    <property type="nucleotide sequence ID" value="NZ_SSWH01000013.1"/>
</dbReference>
<keyword evidence="3" id="KW-1185">Reference proteome</keyword>
<dbReference type="PROSITE" id="PS50995">
    <property type="entry name" value="HTH_MARR_2"/>
    <property type="match status" value="1"/>
</dbReference>
<evidence type="ECO:0000259" key="1">
    <source>
        <dbReference type="PROSITE" id="PS50995"/>
    </source>
</evidence>
<dbReference type="GO" id="GO:0006950">
    <property type="term" value="P:response to stress"/>
    <property type="evidence" value="ECO:0007669"/>
    <property type="project" value="TreeGrafter"/>
</dbReference>
<dbReference type="PRINTS" id="PR00598">
    <property type="entry name" value="HTHMARR"/>
</dbReference>
<feature type="domain" description="HTH marR-type" evidence="1">
    <location>
        <begin position="16"/>
        <end position="152"/>
    </location>
</feature>
<dbReference type="EMBL" id="SSWH01000013">
    <property type="protein sequence ID" value="THJ65057.1"/>
    <property type="molecule type" value="Genomic_DNA"/>
</dbReference>
<dbReference type="SMART" id="SM00347">
    <property type="entry name" value="HTH_MARR"/>
    <property type="match status" value="1"/>
</dbReference>
<dbReference type="InterPro" id="IPR039422">
    <property type="entry name" value="MarR/SlyA-like"/>
</dbReference>
<gene>
    <name evidence="2" type="ORF">E8P82_13080</name>
</gene>
<dbReference type="InterPro" id="IPR036388">
    <property type="entry name" value="WH-like_DNA-bd_sf"/>
</dbReference>
<proteinExistence type="predicted"/>
<protein>
    <submittedName>
        <fullName evidence="2">MarR family transcriptional regulator</fullName>
    </submittedName>
</protein>
<dbReference type="Pfam" id="PF01047">
    <property type="entry name" value="MarR"/>
    <property type="match status" value="1"/>
</dbReference>
<organism evidence="2 3">
    <name type="scientific">Arthrobacter echini</name>
    <dbReference type="NCBI Taxonomy" id="1529066"/>
    <lineage>
        <taxon>Bacteria</taxon>
        <taxon>Bacillati</taxon>
        <taxon>Actinomycetota</taxon>
        <taxon>Actinomycetes</taxon>
        <taxon>Micrococcales</taxon>
        <taxon>Micrococcaceae</taxon>
        <taxon>Arthrobacter</taxon>
    </lineage>
</organism>